<dbReference type="InterPro" id="IPR010399">
    <property type="entry name" value="Tify_dom"/>
</dbReference>
<comment type="domain">
    <text evidence="2">The jas domain is required for interaction with COI1.</text>
</comment>
<accession>A0A4V4H537</accession>
<feature type="compositionally biased region" description="Polar residues" evidence="3">
    <location>
        <begin position="250"/>
        <end position="263"/>
    </location>
</feature>
<dbReference type="PANTHER" id="PTHR33077:SF140">
    <property type="entry name" value="PROTEIN TIFY 10B"/>
    <property type="match status" value="1"/>
</dbReference>
<dbReference type="Pfam" id="PF06200">
    <property type="entry name" value="tify"/>
    <property type="match status" value="1"/>
</dbReference>
<dbReference type="Proteomes" id="UP000317650">
    <property type="component" value="Chromosome 10"/>
</dbReference>
<dbReference type="GO" id="GO:2000022">
    <property type="term" value="P:regulation of jasmonic acid mediated signaling pathway"/>
    <property type="evidence" value="ECO:0007669"/>
    <property type="project" value="UniProtKB-UniRule"/>
</dbReference>
<evidence type="ECO:0000256" key="3">
    <source>
        <dbReference type="SAM" id="MobiDB-lite"/>
    </source>
</evidence>
<evidence type="ECO:0000256" key="1">
    <source>
        <dbReference type="ARBA" id="ARBA00008614"/>
    </source>
</evidence>
<protein>
    <recommendedName>
        <fullName evidence="2">Protein TIFY</fullName>
    </recommendedName>
    <alternativeName>
        <fullName evidence="2">Jasmonate ZIM domain-containing protein</fullName>
    </alternativeName>
</protein>
<dbReference type="AlphaFoldDB" id="A0A4V4H537"/>
<gene>
    <name evidence="5" type="ORF">C4D60_Mb10t26130</name>
</gene>
<reference evidence="5 6" key="1">
    <citation type="journal article" date="2019" name="Nat. Plants">
        <title>Genome sequencing of Musa balbisiana reveals subgenome evolution and function divergence in polyploid bananas.</title>
        <authorList>
            <person name="Yao X."/>
        </authorList>
    </citation>
    <scope>NUCLEOTIDE SEQUENCE [LARGE SCALE GENOMIC DNA]</scope>
    <source>
        <strain evidence="6">cv. DH-PKW</strain>
        <tissue evidence="5">Leaves</tissue>
    </source>
</reference>
<keyword evidence="2" id="KW-0539">Nucleus</keyword>
<comment type="caution">
    <text evidence="5">The sequence shown here is derived from an EMBL/GenBank/DDBJ whole genome shotgun (WGS) entry which is preliminary data.</text>
</comment>
<dbReference type="PROSITE" id="PS51320">
    <property type="entry name" value="TIFY"/>
    <property type="match status" value="1"/>
</dbReference>
<comment type="subcellular location">
    <subcellularLocation>
        <location evidence="2">Nucleus</location>
    </subcellularLocation>
</comment>
<feature type="region of interest" description="Disordered" evidence="3">
    <location>
        <begin position="236"/>
        <end position="263"/>
    </location>
</feature>
<evidence type="ECO:0000313" key="5">
    <source>
        <dbReference type="EMBL" id="THU54536.1"/>
    </source>
</evidence>
<dbReference type="EMBL" id="PYDT01000008">
    <property type="protein sequence ID" value="THU54536.1"/>
    <property type="molecule type" value="Genomic_DNA"/>
</dbReference>
<evidence type="ECO:0000259" key="4">
    <source>
        <dbReference type="PROSITE" id="PS51320"/>
    </source>
</evidence>
<dbReference type="SMART" id="SM00979">
    <property type="entry name" value="TIFY"/>
    <property type="match status" value="1"/>
</dbReference>
<evidence type="ECO:0000313" key="6">
    <source>
        <dbReference type="Proteomes" id="UP000317650"/>
    </source>
</evidence>
<dbReference type="InterPro" id="IPR040390">
    <property type="entry name" value="TIFY/JAZ"/>
</dbReference>
<dbReference type="GO" id="GO:0009611">
    <property type="term" value="P:response to wounding"/>
    <property type="evidence" value="ECO:0007669"/>
    <property type="project" value="UniProtKB-UniRule"/>
</dbReference>
<sequence length="319" mass="33429">MPFSLSPAIVAAADTLPATTFAARAGGAAPACGWRLPCCWAPPRAVLPTGLHPQPSPLLAARPWASVAAGAVHTSSAHGCHRLRAAGNSSYGRSIACDCDCDCTATVTARRRPAYRHRLPLRVLWPQVAPTGYQPHRPQACCMQAAGRLLQTENKGSPKSMDLFPQHSGFEESGKISEAKQMEKGQLTIFYAGKMMVFDDISAAKAKDLMQMASNESIAAQKFSFSAPRAAAAGAAASPSKPDSVLAAASGSQSMAAPSPDSPSKTSASGLLISMILVLLDCRYAHSEKKLPPSIPGEEEGPVCASTFYFRIITSCLGS</sequence>
<dbReference type="STRING" id="52838.A0A4V4H537"/>
<proteinExistence type="inferred from homology"/>
<organism evidence="5 6">
    <name type="scientific">Musa balbisiana</name>
    <name type="common">Banana</name>
    <dbReference type="NCBI Taxonomy" id="52838"/>
    <lineage>
        <taxon>Eukaryota</taxon>
        <taxon>Viridiplantae</taxon>
        <taxon>Streptophyta</taxon>
        <taxon>Embryophyta</taxon>
        <taxon>Tracheophyta</taxon>
        <taxon>Spermatophyta</taxon>
        <taxon>Magnoliopsida</taxon>
        <taxon>Liliopsida</taxon>
        <taxon>Zingiberales</taxon>
        <taxon>Musaceae</taxon>
        <taxon>Musa</taxon>
    </lineage>
</organism>
<comment type="similarity">
    <text evidence="1 2">Belongs to the TIFY/JAZ family.</text>
</comment>
<keyword evidence="6" id="KW-1185">Reference proteome</keyword>
<dbReference type="PANTHER" id="PTHR33077">
    <property type="entry name" value="PROTEIN TIFY 4A-RELATED-RELATED"/>
    <property type="match status" value="1"/>
</dbReference>
<dbReference type="GO" id="GO:0031347">
    <property type="term" value="P:regulation of defense response"/>
    <property type="evidence" value="ECO:0007669"/>
    <property type="project" value="UniProtKB-UniRule"/>
</dbReference>
<evidence type="ECO:0000256" key="2">
    <source>
        <dbReference type="RuleBase" id="RU369065"/>
    </source>
</evidence>
<comment type="function">
    <text evidence="2">Repressor of jasmonate responses.</text>
</comment>
<feature type="domain" description="Tify" evidence="4">
    <location>
        <begin position="180"/>
        <end position="215"/>
    </location>
</feature>
<name>A0A4V4H537_MUSBA</name>
<dbReference type="GO" id="GO:0005634">
    <property type="term" value="C:nucleus"/>
    <property type="evidence" value="ECO:0007669"/>
    <property type="project" value="UniProtKB-SubCell"/>
</dbReference>
<keyword evidence="2" id="KW-1184">Jasmonic acid signaling pathway</keyword>